<evidence type="ECO:0000256" key="1">
    <source>
        <dbReference type="ARBA" id="ARBA00022553"/>
    </source>
</evidence>
<dbReference type="PROSITE" id="PS50110">
    <property type="entry name" value="RESPONSE_REGULATORY"/>
    <property type="match status" value="1"/>
</dbReference>
<dbReference type="InterPro" id="IPR050595">
    <property type="entry name" value="Bact_response_regulator"/>
</dbReference>
<evidence type="ECO:0000259" key="3">
    <source>
        <dbReference type="PROSITE" id="PS50110"/>
    </source>
</evidence>
<keyword evidence="1 2" id="KW-0597">Phosphoprotein</keyword>
<feature type="domain" description="Response regulatory" evidence="3">
    <location>
        <begin position="4"/>
        <end position="123"/>
    </location>
</feature>
<dbReference type="SUPFAM" id="SSF52172">
    <property type="entry name" value="CheY-like"/>
    <property type="match status" value="1"/>
</dbReference>
<dbReference type="EMBL" id="QZJW01000055">
    <property type="protein sequence ID" value="RJO59933.1"/>
    <property type="molecule type" value="Genomic_DNA"/>
</dbReference>
<dbReference type="GO" id="GO:0000160">
    <property type="term" value="P:phosphorelay signal transduction system"/>
    <property type="evidence" value="ECO:0007669"/>
    <property type="project" value="InterPro"/>
</dbReference>
<dbReference type="AlphaFoldDB" id="A0A419DA09"/>
<name>A0A419DA09_9BACT</name>
<comment type="caution">
    <text evidence="4">The sequence shown here is derived from an EMBL/GenBank/DDBJ whole genome shotgun (WGS) entry which is preliminary data.</text>
</comment>
<dbReference type="Gene3D" id="3.40.50.2300">
    <property type="match status" value="1"/>
</dbReference>
<gene>
    <name evidence="4" type="ORF">C4544_06185</name>
</gene>
<evidence type="ECO:0000313" key="5">
    <source>
        <dbReference type="Proteomes" id="UP000285655"/>
    </source>
</evidence>
<dbReference type="SMART" id="SM00448">
    <property type="entry name" value="REC"/>
    <property type="match status" value="1"/>
</dbReference>
<sequence length="128" mass="14801">MKHSILIVEDDGILQEMYSEKFEMEDFEVEKASTGKEGLEKLKKNMPDIILLDILMPDMNGLEMLKEMKKTRDYRDIPVVLLTNLGESKIDMDQELSFALGIKDYLIKTKHTPEDVVKRTKQILKIGV</sequence>
<dbReference type="CDD" id="cd17574">
    <property type="entry name" value="REC_OmpR"/>
    <property type="match status" value="1"/>
</dbReference>
<evidence type="ECO:0000313" key="4">
    <source>
        <dbReference type="EMBL" id="RJO59933.1"/>
    </source>
</evidence>
<dbReference type="InterPro" id="IPR001789">
    <property type="entry name" value="Sig_transdc_resp-reg_receiver"/>
</dbReference>
<proteinExistence type="predicted"/>
<dbReference type="PANTHER" id="PTHR44591">
    <property type="entry name" value="STRESS RESPONSE REGULATOR PROTEIN 1"/>
    <property type="match status" value="1"/>
</dbReference>
<evidence type="ECO:0000256" key="2">
    <source>
        <dbReference type="PROSITE-ProRule" id="PRU00169"/>
    </source>
</evidence>
<dbReference type="Proteomes" id="UP000285655">
    <property type="component" value="Unassembled WGS sequence"/>
</dbReference>
<protein>
    <submittedName>
        <fullName evidence="4">Response regulator</fullName>
    </submittedName>
</protein>
<accession>A0A419DA09</accession>
<feature type="modified residue" description="4-aspartylphosphate" evidence="2">
    <location>
        <position position="53"/>
    </location>
</feature>
<dbReference type="InterPro" id="IPR011006">
    <property type="entry name" value="CheY-like_superfamily"/>
</dbReference>
<organism evidence="4 5">
    <name type="scientific">candidate division WS5 bacterium</name>
    <dbReference type="NCBI Taxonomy" id="2093353"/>
    <lineage>
        <taxon>Bacteria</taxon>
        <taxon>candidate division WS5</taxon>
    </lineage>
</organism>
<reference evidence="4 5" key="1">
    <citation type="journal article" date="2017" name="ISME J.">
        <title>Energy and carbon metabolisms in a deep terrestrial subsurface fluid microbial community.</title>
        <authorList>
            <person name="Momper L."/>
            <person name="Jungbluth S.P."/>
            <person name="Lee M.D."/>
            <person name="Amend J.P."/>
        </authorList>
    </citation>
    <scope>NUCLEOTIDE SEQUENCE [LARGE SCALE GENOMIC DNA]</scope>
    <source>
        <strain evidence="4">SURF_29</strain>
    </source>
</reference>
<dbReference type="PANTHER" id="PTHR44591:SF3">
    <property type="entry name" value="RESPONSE REGULATORY DOMAIN-CONTAINING PROTEIN"/>
    <property type="match status" value="1"/>
</dbReference>
<dbReference type="Pfam" id="PF00072">
    <property type="entry name" value="Response_reg"/>
    <property type="match status" value="1"/>
</dbReference>